<evidence type="ECO:0000313" key="19">
    <source>
        <dbReference type="EMBL" id="HIP17436.1"/>
    </source>
</evidence>
<feature type="binding site" evidence="17">
    <location>
        <position position="551"/>
    </location>
    <ligand>
        <name>NAD(+)</name>
        <dbReference type="ChEBI" id="CHEBI:57540"/>
    </ligand>
</feature>
<gene>
    <name evidence="17" type="primary">nadK</name>
    <name evidence="19" type="ORF">EYG76_03945</name>
</gene>
<keyword evidence="6 17" id="KW-0547">Nucleotide-binding</keyword>
<evidence type="ECO:0000256" key="6">
    <source>
        <dbReference type="ARBA" id="ARBA00022741"/>
    </source>
</evidence>
<feature type="binding site" evidence="17">
    <location>
        <position position="553"/>
    </location>
    <ligand>
        <name>NAD(+)</name>
        <dbReference type="ChEBI" id="CHEBI:57540"/>
    </ligand>
</feature>
<dbReference type="Pfam" id="PF20143">
    <property type="entry name" value="NAD_kinase_C"/>
    <property type="match status" value="1"/>
</dbReference>
<feature type="active site" description="Proton acceptor" evidence="17">
    <location>
        <position position="377"/>
    </location>
</feature>
<comment type="subunit">
    <text evidence="2">Homotetramer.</text>
</comment>
<dbReference type="SUPFAM" id="SSF56655">
    <property type="entry name" value="Carbohydrate phosphatase"/>
    <property type="match status" value="1"/>
</dbReference>
<feature type="binding site" evidence="17">
    <location>
        <position position="534"/>
    </location>
    <ligand>
        <name>NAD(+)</name>
        <dbReference type="ChEBI" id="CHEBI:57540"/>
    </ligand>
</feature>
<dbReference type="FunFam" id="3.30.540.10:FF:000027">
    <property type="entry name" value="Fructose-1,6-bisphosphatase/inositol-1-monophosphatase"/>
    <property type="match status" value="1"/>
</dbReference>
<dbReference type="FunFam" id="2.60.200.30:FF:000009">
    <property type="entry name" value="Poly(P)/ATP NAD kinase"/>
    <property type="match status" value="1"/>
</dbReference>
<dbReference type="Gene3D" id="3.40.190.80">
    <property type="match status" value="1"/>
</dbReference>
<dbReference type="Gene3D" id="3.40.50.10330">
    <property type="entry name" value="Probable inorganic polyphosphate/atp-NAD kinase, domain 1"/>
    <property type="match status" value="2"/>
</dbReference>
<keyword evidence="13" id="KW-0511">Multifunctional enzyme</keyword>
<comment type="similarity">
    <text evidence="17">Belongs to the NAD kinase family.</text>
</comment>
<feature type="binding site" evidence="18">
    <location>
        <position position="85"/>
    </location>
    <ligand>
        <name>Mg(2+)</name>
        <dbReference type="ChEBI" id="CHEBI:18420"/>
        <label>1</label>
        <note>catalytic</note>
    </ligand>
</feature>
<sequence length="661" mass="74528">MFDIAINVVESIEKGIKPLIGWEKSHEIVKIGADGTPTKRIDVIAENIAINSIEKYCSAVLISEEIGFKKIGEDPPKYLIVLDPIDGTYNALNDLPIYSVSIGLCKIPYYEYGYNDNNLNSARDKSNSNYMDIINRMTINDLELGMVKNIATGDIYYGEVSKGSYILEKHNNWEKRKIRTSNTKNLKDASVGVFAYGLSTNTLDFIKDRRVRRIRIFGSAALEMCYVARGALDAFINVNKTTRLCDIAGGYVILRESGGIITDKDGKPINIKLNVHDRTSLICSNAILHKKFVGIFGNKWFLKPTKFGIISRVDREEAINLAIDVIKYLKSKNIDYLLESELFNTLKNNKFLNINKSDCKLMDNIEDISHMLAIGGDGTVLRASKLINGNEIPIIPINMGTVGFLTEFDRDDVFKAIDMVIMGNYEIEKRTNCFCVLKRKINSDKCNEGHKYYNKDIKEYNYKHYYYDKEENNNIIKNNGENDNYCDYTYKYSLNSKNKGEEGREFNNDHGTHCQKILPDALNEVVLITKSPAKMIHFEVYVNGEVVEQVRADGLIISTPTGSTAYSLSAGGPILEPAVDAFIIVPICPFKLFSRPIVVDGNSEIKIKILKKSVLIVIDGNIEGLGKKGDELVFRKSDSYTYFVKGKSFYGKLKKLVEEGN</sequence>
<evidence type="ECO:0000256" key="12">
    <source>
        <dbReference type="ARBA" id="ARBA00023027"/>
    </source>
</evidence>
<feature type="binding site" evidence="18">
    <location>
        <position position="246"/>
    </location>
    <ligand>
        <name>Mg(2+)</name>
        <dbReference type="ChEBI" id="CHEBI:18420"/>
        <label>1</label>
        <note>catalytic</note>
    </ligand>
</feature>
<dbReference type="NCBIfam" id="NF010678">
    <property type="entry name" value="PRK14076.1"/>
    <property type="match status" value="1"/>
</dbReference>
<dbReference type="Proteomes" id="UP000605144">
    <property type="component" value="Unassembled WGS sequence"/>
</dbReference>
<dbReference type="GO" id="GO:0019674">
    <property type="term" value="P:NAD+ metabolic process"/>
    <property type="evidence" value="ECO:0007669"/>
    <property type="project" value="InterPro"/>
</dbReference>
<keyword evidence="9 17" id="KW-0067">ATP-binding</keyword>
<evidence type="ECO:0000256" key="4">
    <source>
        <dbReference type="ARBA" id="ARBA00022679"/>
    </source>
</evidence>
<dbReference type="GO" id="GO:0016787">
    <property type="term" value="F:hydrolase activity"/>
    <property type="evidence" value="ECO:0007669"/>
    <property type="project" value="UniProtKB-KW"/>
</dbReference>
<evidence type="ECO:0000256" key="10">
    <source>
        <dbReference type="ARBA" id="ARBA00022842"/>
    </source>
</evidence>
<dbReference type="PANTHER" id="PTHR20275:SF43">
    <property type="entry name" value="BIFUNCTIONAL NADP PHOSPHATASE_NAD KINASE"/>
    <property type="match status" value="1"/>
</dbReference>
<dbReference type="Pfam" id="PF00459">
    <property type="entry name" value="Inositol_P"/>
    <property type="match status" value="2"/>
</dbReference>
<feature type="binding site" evidence="17">
    <location>
        <position position="382"/>
    </location>
    <ligand>
        <name>NAD(+)</name>
        <dbReference type="ChEBI" id="CHEBI:57540"/>
    </ligand>
</feature>
<dbReference type="EC" id="2.7.1.23" evidence="17"/>
<evidence type="ECO:0000256" key="16">
    <source>
        <dbReference type="ARBA" id="ARBA00061470"/>
    </source>
</evidence>
<comment type="caution">
    <text evidence="17">Lacks conserved residue(s) required for the propagation of feature annotation.</text>
</comment>
<evidence type="ECO:0000256" key="14">
    <source>
        <dbReference type="ARBA" id="ARBA00051470"/>
    </source>
</evidence>
<evidence type="ECO:0000256" key="9">
    <source>
        <dbReference type="ARBA" id="ARBA00022840"/>
    </source>
</evidence>
<evidence type="ECO:0000256" key="17">
    <source>
        <dbReference type="HAMAP-Rule" id="MF_00361"/>
    </source>
</evidence>
<comment type="function">
    <text evidence="17">Involved in the regulation of the intracellular balance of NAD and NADP, and is a key enzyme in the biosynthesis of NADP. Catalyzes specifically the phosphorylation on 2'-hydroxyl of the adenosine moiety of NAD to yield NADP.</text>
</comment>
<reference evidence="19" key="1">
    <citation type="journal article" date="2020" name="ISME J.">
        <title>Gammaproteobacteria mediating utilization of methyl-, sulfur- and petroleum organic compounds in deep ocean hydrothermal plumes.</title>
        <authorList>
            <person name="Zhou Z."/>
            <person name="Liu Y."/>
            <person name="Pan J."/>
            <person name="Cron B.R."/>
            <person name="Toner B.M."/>
            <person name="Anantharaman K."/>
            <person name="Breier J.A."/>
            <person name="Dick G.J."/>
            <person name="Li M."/>
        </authorList>
    </citation>
    <scope>NUCLEOTIDE SEQUENCE</scope>
    <source>
        <strain evidence="19">SZUA-1385</strain>
    </source>
</reference>
<comment type="catalytic activity">
    <reaction evidence="17">
        <text>NAD(+) + ATP = ADP + NADP(+) + H(+)</text>
        <dbReference type="Rhea" id="RHEA:18629"/>
        <dbReference type="ChEBI" id="CHEBI:15378"/>
        <dbReference type="ChEBI" id="CHEBI:30616"/>
        <dbReference type="ChEBI" id="CHEBI:57540"/>
        <dbReference type="ChEBI" id="CHEBI:58349"/>
        <dbReference type="ChEBI" id="CHEBI:456216"/>
        <dbReference type="EC" id="2.7.1.23"/>
    </reaction>
</comment>
<comment type="subcellular location">
    <subcellularLocation>
        <location evidence="17">Cytoplasm</location>
    </subcellularLocation>
</comment>
<organism evidence="19 20">
    <name type="scientific">Methanothermococcus okinawensis</name>
    <dbReference type="NCBI Taxonomy" id="155863"/>
    <lineage>
        <taxon>Archaea</taxon>
        <taxon>Methanobacteriati</taxon>
        <taxon>Methanobacteriota</taxon>
        <taxon>Methanomada group</taxon>
        <taxon>Methanococci</taxon>
        <taxon>Methanococcales</taxon>
        <taxon>Methanococcaceae</taxon>
        <taxon>Methanothermococcus</taxon>
    </lineage>
</organism>
<name>A0A833DRQ6_9EURY</name>
<dbReference type="PRINTS" id="PR00377">
    <property type="entry name" value="IMPHPHTASES"/>
</dbReference>
<keyword evidence="3 17" id="KW-0963">Cytoplasm</keyword>
<feature type="binding site" evidence="17">
    <location>
        <position position="621"/>
    </location>
    <ligand>
        <name>NAD(+)</name>
        <dbReference type="ChEBI" id="CHEBI:57540"/>
    </ligand>
</feature>
<comment type="cofactor">
    <cofactor evidence="1 18">
        <name>Mg(2+)</name>
        <dbReference type="ChEBI" id="CHEBI:18420"/>
    </cofactor>
</comment>
<dbReference type="PROSITE" id="PS00629">
    <property type="entry name" value="IMP_1"/>
    <property type="match status" value="1"/>
</dbReference>
<keyword evidence="10 18" id="KW-0460">Magnesium</keyword>
<dbReference type="GO" id="GO:0003951">
    <property type="term" value="F:NAD+ kinase activity"/>
    <property type="evidence" value="ECO:0007669"/>
    <property type="project" value="UniProtKB-UniRule"/>
</dbReference>
<dbReference type="Gene3D" id="3.30.540.10">
    <property type="entry name" value="Fructose-1,6-Bisphosphatase, subunit A, domain 1"/>
    <property type="match status" value="1"/>
</dbReference>
<accession>A0A833DRQ6</accession>
<dbReference type="InterPro" id="IPR002504">
    <property type="entry name" value="NADK"/>
</dbReference>
<evidence type="ECO:0000256" key="18">
    <source>
        <dbReference type="PIRSR" id="PIRSR600760-2"/>
    </source>
</evidence>
<dbReference type="InterPro" id="IPR000760">
    <property type="entry name" value="Inositol_monophosphatase-like"/>
</dbReference>
<dbReference type="InterPro" id="IPR017437">
    <property type="entry name" value="ATP-NAD_kinase_PpnK-typ_C"/>
</dbReference>
<dbReference type="GO" id="GO:0005737">
    <property type="term" value="C:cytoplasm"/>
    <property type="evidence" value="ECO:0007669"/>
    <property type="project" value="UniProtKB-SubCell"/>
</dbReference>
<dbReference type="PANTHER" id="PTHR20275">
    <property type="entry name" value="NAD KINASE"/>
    <property type="match status" value="1"/>
</dbReference>
<dbReference type="Pfam" id="PF01513">
    <property type="entry name" value="NAD_kinase"/>
    <property type="match status" value="1"/>
</dbReference>
<evidence type="ECO:0000256" key="15">
    <source>
        <dbReference type="ARBA" id="ARBA00060790"/>
    </source>
</evidence>
<keyword evidence="5 18" id="KW-0479">Metal-binding</keyword>
<evidence type="ECO:0000256" key="13">
    <source>
        <dbReference type="ARBA" id="ARBA00023268"/>
    </source>
</evidence>
<dbReference type="InterPro" id="IPR020583">
    <property type="entry name" value="Inositol_monoP_metal-BS"/>
</dbReference>
<evidence type="ECO:0000313" key="20">
    <source>
        <dbReference type="Proteomes" id="UP000605144"/>
    </source>
</evidence>
<dbReference type="InterPro" id="IPR016064">
    <property type="entry name" value="NAD/diacylglycerol_kinase_sf"/>
</dbReference>
<evidence type="ECO:0000256" key="3">
    <source>
        <dbReference type="ARBA" id="ARBA00022490"/>
    </source>
</evidence>
<feature type="binding site" evidence="18">
    <location>
        <position position="86"/>
    </location>
    <ligand>
        <name>Mg(2+)</name>
        <dbReference type="ChEBI" id="CHEBI:18420"/>
        <label>1</label>
        <note>catalytic</note>
    </ligand>
</feature>
<dbReference type="InterPro" id="IPR017438">
    <property type="entry name" value="ATP-NAD_kinase_N"/>
</dbReference>
<feature type="binding site" evidence="18">
    <location>
        <position position="83"/>
    </location>
    <ligand>
        <name>Mg(2+)</name>
        <dbReference type="ChEBI" id="CHEBI:18420"/>
        <label>1</label>
        <note>catalytic</note>
    </ligand>
</feature>
<comment type="similarity">
    <text evidence="15">In the N-terminal section; belongs to the inositol monophosphatase superfamily.</text>
</comment>
<evidence type="ECO:0000256" key="2">
    <source>
        <dbReference type="ARBA" id="ARBA00011881"/>
    </source>
</evidence>
<feature type="binding site" evidence="17">
    <location>
        <begin position="523"/>
        <end position="524"/>
    </location>
    <ligand>
        <name>NAD(+)</name>
        <dbReference type="ChEBI" id="CHEBI:57540"/>
    </ligand>
</feature>
<dbReference type="GO" id="GO:0046872">
    <property type="term" value="F:metal ion binding"/>
    <property type="evidence" value="ECO:0007669"/>
    <property type="project" value="UniProtKB-UniRule"/>
</dbReference>
<comment type="catalytic activity">
    <reaction evidence="14">
        <text>NADP(+) + H2O = phosphate + NAD(+)</text>
        <dbReference type="Rhea" id="RHEA:28050"/>
        <dbReference type="ChEBI" id="CHEBI:15377"/>
        <dbReference type="ChEBI" id="CHEBI:43474"/>
        <dbReference type="ChEBI" id="CHEBI:57540"/>
        <dbReference type="ChEBI" id="CHEBI:58349"/>
    </reaction>
    <physiologicalReaction direction="left-to-right" evidence="14">
        <dbReference type="Rhea" id="RHEA:28051"/>
    </physiologicalReaction>
</comment>
<keyword evidence="8" id="KW-0378">Hydrolase</keyword>
<feature type="binding site" evidence="18">
    <location>
        <position position="64"/>
    </location>
    <ligand>
        <name>Mg(2+)</name>
        <dbReference type="ChEBI" id="CHEBI:18420"/>
        <label>1</label>
        <note>catalytic</note>
    </ligand>
</feature>
<dbReference type="HAMAP" id="MF_00361">
    <property type="entry name" value="NAD_kinase"/>
    <property type="match status" value="1"/>
</dbReference>
<comment type="caution">
    <text evidence="19">The sequence shown here is derived from an EMBL/GenBank/DDBJ whole genome shotgun (WGS) entry which is preliminary data.</text>
</comment>
<evidence type="ECO:0000256" key="7">
    <source>
        <dbReference type="ARBA" id="ARBA00022777"/>
    </source>
</evidence>
<proteinExistence type="inferred from homology"/>
<feature type="binding site" evidence="17">
    <location>
        <begin position="564"/>
        <end position="569"/>
    </location>
    <ligand>
        <name>NAD(+)</name>
        <dbReference type="ChEBI" id="CHEBI:57540"/>
    </ligand>
</feature>
<keyword evidence="12 17" id="KW-0520">NAD</keyword>
<dbReference type="GO" id="GO:0006741">
    <property type="term" value="P:NADP+ biosynthetic process"/>
    <property type="evidence" value="ECO:0007669"/>
    <property type="project" value="UniProtKB-UniRule"/>
</dbReference>
<dbReference type="FunFam" id="3.40.190.80:FF:000020">
    <property type="entry name" value="Fructose-1,6-bisphosphatase/inositol-1-monophosphatase"/>
    <property type="match status" value="1"/>
</dbReference>
<keyword evidence="7 17" id="KW-0418">Kinase</keyword>
<protein>
    <recommendedName>
        <fullName evidence="17">NAD kinase</fullName>
        <ecNumber evidence="17">2.7.1.23</ecNumber>
    </recommendedName>
    <alternativeName>
        <fullName evidence="17">ATP-dependent NAD kinase</fullName>
    </alternativeName>
</protein>
<evidence type="ECO:0000256" key="1">
    <source>
        <dbReference type="ARBA" id="ARBA00001946"/>
    </source>
</evidence>
<evidence type="ECO:0000256" key="8">
    <source>
        <dbReference type="ARBA" id="ARBA00022801"/>
    </source>
</evidence>
<dbReference type="GO" id="GO:0005524">
    <property type="term" value="F:ATP binding"/>
    <property type="evidence" value="ECO:0007669"/>
    <property type="project" value="UniProtKB-KW"/>
</dbReference>
<evidence type="ECO:0000256" key="5">
    <source>
        <dbReference type="ARBA" id="ARBA00022723"/>
    </source>
</evidence>
<keyword evidence="11 17" id="KW-0521">NADP</keyword>
<evidence type="ECO:0000256" key="11">
    <source>
        <dbReference type="ARBA" id="ARBA00022857"/>
    </source>
</evidence>
<dbReference type="Gene3D" id="2.60.200.30">
    <property type="entry name" value="Probable inorganic polyphosphate/atp-NAD kinase, domain 2"/>
    <property type="match status" value="1"/>
</dbReference>
<comment type="similarity">
    <text evidence="16">In the C-terminal section; belongs to the NAD kinase family.</text>
</comment>
<comment type="cofactor">
    <cofactor evidence="17">
        <name>a divalent metal cation</name>
        <dbReference type="ChEBI" id="CHEBI:60240"/>
    </cofactor>
</comment>
<keyword evidence="4 17" id="KW-0808">Transferase</keyword>
<dbReference type="AlphaFoldDB" id="A0A833DRQ6"/>
<feature type="binding site" evidence="17">
    <location>
        <begin position="377"/>
        <end position="378"/>
    </location>
    <ligand>
        <name>NAD(+)</name>
        <dbReference type="ChEBI" id="CHEBI:57540"/>
    </ligand>
</feature>
<dbReference type="EMBL" id="DQSV01000077">
    <property type="protein sequence ID" value="HIP17436.1"/>
    <property type="molecule type" value="Genomic_DNA"/>
</dbReference>
<dbReference type="SUPFAM" id="SSF111331">
    <property type="entry name" value="NAD kinase/diacylglycerol kinase-like"/>
    <property type="match status" value="1"/>
</dbReference>